<evidence type="ECO:0000313" key="2">
    <source>
        <dbReference type="Proteomes" id="UP001057452"/>
    </source>
</evidence>
<proteinExistence type="predicted"/>
<gene>
    <name evidence="1" type="ORF">KUCAC02_008775</name>
</gene>
<keyword evidence="2" id="KW-1185">Reference proteome</keyword>
<protein>
    <submittedName>
        <fullName evidence="1">Uncharacterized protein</fullName>
    </submittedName>
</protein>
<organism evidence="1 2">
    <name type="scientific">Chaenocephalus aceratus</name>
    <name type="common">Blackfin icefish</name>
    <name type="synonym">Chaenichthys aceratus</name>
    <dbReference type="NCBI Taxonomy" id="36190"/>
    <lineage>
        <taxon>Eukaryota</taxon>
        <taxon>Metazoa</taxon>
        <taxon>Chordata</taxon>
        <taxon>Craniata</taxon>
        <taxon>Vertebrata</taxon>
        <taxon>Euteleostomi</taxon>
        <taxon>Actinopterygii</taxon>
        <taxon>Neopterygii</taxon>
        <taxon>Teleostei</taxon>
        <taxon>Neoteleostei</taxon>
        <taxon>Acanthomorphata</taxon>
        <taxon>Eupercaria</taxon>
        <taxon>Perciformes</taxon>
        <taxon>Notothenioidei</taxon>
        <taxon>Channichthyidae</taxon>
        <taxon>Chaenocephalus</taxon>
    </lineage>
</organism>
<sequence>MRCVRAPCCQEADRKKKQTLSNGDMTCSLGRKLKQTINGPWSLQYSSKIPTAAPTLYSLTLSLSLVGRGGSTSQDPGLCPKATYFCHPLTSLKGQHQYGEHLKRPFVFQQYGLT</sequence>
<dbReference type="Proteomes" id="UP001057452">
    <property type="component" value="Chromosome 12"/>
</dbReference>
<name>A0ACB9WRC3_CHAAC</name>
<dbReference type="EMBL" id="CM043796">
    <property type="protein sequence ID" value="KAI4816448.1"/>
    <property type="molecule type" value="Genomic_DNA"/>
</dbReference>
<evidence type="ECO:0000313" key="1">
    <source>
        <dbReference type="EMBL" id="KAI4816448.1"/>
    </source>
</evidence>
<comment type="caution">
    <text evidence="1">The sequence shown here is derived from an EMBL/GenBank/DDBJ whole genome shotgun (WGS) entry which is preliminary data.</text>
</comment>
<accession>A0ACB9WRC3</accession>
<reference evidence="1" key="1">
    <citation type="submission" date="2022-05" db="EMBL/GenBank/DDBJ databases">
        <title>Chromosome-level genome of Chaenocephalus aceratus.</title>
        <authorList>
            <person name="Park H."/>
        </authorList>
    </citation>
    <scope>NUCLEOTIDE SEQUENCE</scope>
    <source>
        <strain evidence="1">KU_202001</strain>
    </source>
</reference>